<name>A0ABM4BEA3_HYDVU</name>
<keyword evidence="1" id="KW-0812">Transmembrane</keyword>
<dbReference type="InterPro" id="IPR035892">
    <property type="entry name" value="C2_domain_sf"/>
</dbReference>
<evidence type="ECO:0000313" key="3">
    <source>
        <dbReference type="Proteomes" id="UP001652625"/>
    </source>
</evidence>
<feature type="transmembrane region" description="Helical" evidence="1">
    <location>
        <begin position="16"/>
        <end position="37"/>
    </location>
</feature>
<dbReference type="Proteomes" id="UP001652625">
    <property type="component" value="Chromosome 02"/>
</dbReference>
<dbReference type="PROSITE" id="PS50004">
    <property type="entry name" value="C2"/>
    <property type="match status" value="1"/>
</dbReference>
<evidence type="ECO:0000256" key="1">
    <source>
        <dbReference type="SAM" id="Phobius"/>
    </source>
</evidence>
<dbReference type="Gene3D" id="2.60.40.150">
    <property type="entry name" value="C2 domain"/>
    <property type="match status" value="2"/>
</dbReference>
<feature type="domain" description="C2" evidence="2">
    <location>
        <begin position="111"/>
        <end position="228"/>
    </location>
</feature>
<reference evidence="4" key="2">
    <citation type="submission" date="2025-08" db="UniProtKB">
        <authorList>
            <consortium name="RefSeq"/>
        </authorList>
    </citation>
    <scope>IDENTIFICATION</scope>
</reference>
<accession>A0ABM4BEA3</accession>
<dbReference type="GeneID" id="100212229"/>
<dbReference type="SUPFAM" id="SSF49562">
    <property type="entry name" value="C2 domain (Calcium/lipid-binding domain, CaLB)"/>
    <property type="match status" value="2"/>
</dbReference>
<proteinExistence type="predicted"/>
<dbReference type="PANTHER" id="PTHR10024">
    <property type="entry name" value="SYNAPTOTAGMIN"/>
    <property type="match status" value="1"/>
</dbReference>
<keyword evidence="1" id="KW-0472">Membrane</keyword>
<sequence>MSSSLKSKIEITYLKILTWLLIAIILFSIAVIVLIRLCKKKILKNKSASRFLNSIVNYKKDPFDDFGTSEVEYLTVSTEDIETQANNFSLEEKGRKEDPVKENKNNSRQLRAPQICFQFNYDIRKNELEVYLIRGINLPKYVNQNIVVSLMLSNNSSVYYSNYVGGPDPNFKQRFRFPLESTRISEDPPLHVKFNIWTVDLYSKKSPYGYVSVSLEEIFLSHGLTPTQEKGVVRKDVIQCTNLIDDHNSAEVYIHTTYLASAQRFSVVLSQAKNLNIDPFNKEIQGRVTLIYLHSERKTYSTELLPAKKHVNFNEEFVFQLPDLDIRTTEGIDFKFEILSRIKKTFSKPIVIGNFFVGTSISCGRFGNEHWNAMMSSNSTISRWHQLSPH</sequence>
<organism evidence="3 4">
    <name type="scientific">Hydra vulgaris</name>
    <name type="common">Hydra</name>
    <name type="synonym">Hydra attenuata</name>
    <dbReference type="NCBI Taxonomy" id="6087"/>
    <lineage>
        <taxon>Eukaryota</taxon>
        <taxon>Metazoa</taxon>
        <taxon>Cnidaria</taxon>
        <taxon>Hydrozoa</taxon>
        <taxon>Hydroidolina</taxon>
        <taxon>Anthoathecata</taxon>
        <taxon>Aplanulata</taxon>
        <taxon>Hydridae</taxon>
        <taxon>Hydra</taxon>
    </lineage>
</organism>
<dbReference type="Pfam" id="PF00168">
    <property type="entry name" value="C2"/>
    <property type="match status" value="2"/>
</dbReference>
<protein>
    <submittedName>
        <fullName evidence="4">Uncharacterized protein LOC100212229 isoform X2</fullName>
    </submittedName>
</protein>
<dbReference type="RefSeq" id="XP_065647258.1">
    <property type="nucleotide sequence ID" value="XM_065791186.1"/>
</dbReference>
<evidence type="ECO:0000259" key="2">
    <source>
        <dbReference type="PROSITE" id="PS50004"/>
    </source>
</evidence>
<keyword evidence="1" id="KW-1133">Transmembrane helix</keyword>
<dbReference type="InterPro" id="IPR000008">
    <property type="entry name" value="C2_dom"/>
</dbReference>
<keyword evidence="3" id="KW-1185">Reference proteome</keyword>
<reference evidence="3" key="1">
    <citation type="submission" date="2025-05" db="UniProtKB">
        <authorList>
            <consortium name="RefSeq"/>
        </authorList>
    </citation>
    <scope>NUCLEOTIDE SEQUENCE [LARGE SCALE GENOMIC DNA]</scope>
</reference>
<gene>
    <name evidence="4" type="primary">LOC100212229</name>
</gene>
<evidence type="ECO:0000313" key="4">
    <source>
        <dbReference type="RefSeq" id="XP_065647258.1"/>
    </source>
</evidence>